<organism evidence="1 2">
    <name type="scientific">Pseudodesulfovibrio portus</name>
    <dbReference type="NCBI Taxonomy" id="231439"/>
    <lineage>
        <taxon>Bacteria</taxon>
        <taxon>Pseudomonadati</taxon>
        <taxon>Thermodesulfobacteriota</taxon>
        <taxon>Desulfovibrionia</taxon>
        <taxon>Desulfovibrionales</taxon>
        <taxon>Desulfovibrionaceae</taxon>
    </lineage>
</organism>
<dbReference type="SUPFAM" id="SSF54285">
    <property type="entry name" value="MoaD/ThiS"/>
    <property type="match status" value="1"/>
</dbReference>
<dbReference type="EMBL" id="AP026708">
    <property type="protein sequence ID" value="BDQ33100.1"/>
    <property type="molecule type" value="Genomic_DNA"/>
</dbReference>
<gene>
    <name evidence="1" type="primary">thiS</name>
    <name evidence="1" type="ORF">JCM14722_06420</name>
</gene>
<dbReference type="CDD" id="cd00565">
    <property type="entry name" value="Ubl_ThiS"/>
    <property type="match status" value="1"/>
</dbReference>
<accession>A0ABM8AP42</accession>
<dbReference type="InterPro" id="IPR010035">
    <property type="entry name" value="Thi_S"/>
</dbReference>
<dbReference type="InterPro" id="IPR003749">
    <property type="entry name" value="ThiS/MoaD-like"/>
</dbReference>
<dbReference type="InterPro" id="IPR016155">
    <property type="entry name" value="Mopterin_synth/thiamin_S_b"/>
</dbReference>
<keyword evidence="2" id="KW-1185">Reference proteome</keyword>
<dbReference type="RefSeq" id="WP_264983158.1">
    <property type="nucleotide sequence ID" value="NZ_AP026708.1"/>
</dbReference>
<dbReference type="Pfam" id="PF02597">
    <property type="entry name" value="ThiS"/>
    <property type="match status" value="1"/>
</dbReference>
<dbReference type="InterPro" id="IPR012675">
    <property type="entry name" value="Beta-grasp_dom_sf"/>
</dbReference>
<sequence>MIVVLNGKEYETGPGATIADLLAQRGVEPATVVVERNGDIVPGSDFASVALNDGDHLEVLRFVGGG</sequence>
<evidence type="ECO:0000313" key="1">
    <source>
        <dbReference type="EMBL" id="BDQ33100.1"/>
    </source>
</evidence>
<dbReference type="PANTHER" id="PTHR34472">
    <property type="entry name" value="SULFUR CARRIER PROTEIN THIS"/>
    <property type="match status" value="1"/>
</dbReference>
<dbReference type="Proteomes" id="UP001061361">
    <property type="component" value="Chromosome"/>
</dbReference>
<reference evidence="1" key="1">
    <citation type="submission" date="2022-08" db="EMBL/GenBank/DDBJ databases">
        <title>Genome Sequence of the sulphate-reducing bacterium, Pseudodesulfovibrio portus JCM14722.</title>
        <authorList>
            <person name="Kondo R."/>
            <person name="Kataoka T."/>
        </authorList>
    </citation>
    <scope>NUCLEOTIDE SEQUENCE</scope>
    <source>
        <strain evidence="1">JCM 14722</strain>
    </source>
</reference>
<proteinExistence type="predicted"/>
<dbReference type="PANTHER" id="PTHR34472:SF1">
    <property type="entry name" value="SULFUR CARRIER PROTEIN THIS"/>
    <property type="match status" value="1"/>
</dbReference>
<dbReference type="NCBIfam" id="TIGR01683">
    <property type="entry name" value="thiS"/>
    <property type="match status" value="1"/>
</dbReference>
<dbReference type="Gene3D" id="3.10.20.30">
    <property type="match status" value="1"/>
</dbReference>
<name>A0ABM8AP42_9BACT</name>
<evidence type="ECO:0000313" key="2">
    <source>
        <dbReference type="Proteomes" id="UP001061361"/>
    </source>
</evidence>
<protein>
    <submittedName>
        <fullName evidence="1">Thiamine biosynthesis protein ThiS</fullName>
    </submittedName>
</protein>